<gene>
    <name evidence="1" type="ORF">L6164_009793</name>
</gene>
<evidence type="ECO:0000313" key="1">
    <source>
        <dbReference type="EMBL" id="KAI4349161.1"/>
    </source>
</evidence>
<evidence type="ECO:0000313" key="2">
    <source>
        <dbReference type="Proteomes" id="UP000828941"/>
    </source>
</evidence>
<name>A0ACB9PL50_BAUVA</name>
<sequence length="514" mass="56068">MATEGDDVAKRNDEGASTSTSTSRADIPIQKGVESTEITEEPPSGQHGRKQNLILEIPQRSLEEAREEFLRINMPPTPTPRRVNFSSIPSPSFFKINESSGPTSLKNKSTIKSLLPKLSFKFHNTSSEIERGAILAPEASPMVAQRRPFISRTLSLTKVITPRGKKTSSLPVTPIAHSNPESAHGGNFAYPATSAKKEVQLPIHRSRSVPLLSKDGNVPVGGIFRVVPTTPRLAEKTATTISTSSPSDDSAGNEDDGEDIPEEEAVCRICLIELGEGPDTLKMECSCKGELALAHQECAVKWFSIKGNKICDICKQEVQNLPVTLLRVQSQALNLQGSRARQAEIGQYRVWQDVPILVIVSMLAYFCFLEQLLVSNLGSGAIAISLPFSCILGLLASMTSTTMVTRQHVWVYATVQFGLVVLAGHLFYSLLHMQAVLSILLATFSGFGAMMCGTSILIEIMKWRRMWLARLDQQRGSQEVTQPNQSTAITQQAQTQSGSQHRQSDMGDSAVHGS</sequence>
<protein>
    <submittedName>
        <fullName evidence="1">Uncharacterized protein</fullName>
    </submittedName>
</protein>
<proteinExistence type="predicted"/>
<comment type="caution">
    <text evidence="1">The sequence shown here is derived from an EMBL/GenBank/DDBJ whole genome shotgun (WGS) entry which is preliminary data.</text>
</comment>
<reference evidence="1 2" key="1">
    <citation type="journal article" date="2022" name="DNA Res.">
        <title>Chromosomal-level genome assembly of the orchid tree Bauhinia variegata (Leguminosae; Cercidoideae) supports the allotetraploid origin hypothesis of Bauhinia.</title>
        <authorList>
            <person name="Zhong Y."/>
            <person name="Chen Y."/>
            <person name="Zheng D."/>
            <person name="Pang J."/>
            <person name="Liu Y."/>
            <person name="Luo S."/>
            <person name="Meng S."/>
            <person name="Qian L."/>
            <person name="Wei D."/>
            <person name="Dai S."/>
            <person name="Zhou R."/>
        </authorList>
    </citation>
    <scope>NUCLEOTIDE SEQUENCE [LARGE SCALE GENOMIC DNA]</scope>
    <source>
        <strain evidence="1">BV-YZ2020</strain>
    </source>
</reference>
<keyword evidence="2" id="KW-1185">Reference proteome</keyword>
<dbReference type="Proteomes" id="UP000828941">
    <property type="component" value="Chromosome 4"/>
</dbReference>
<organism evidence="1 2">
    <name type="scientific">Bauhinia variegata</name>
    <name type="common">Purple orchid tree</name>
    <name type="synonym">Phanera variegata</name>
    <dbReference type="NCBI Taxonomy" id="167791"/>
    <lineage>
        <taxon>Eukaryota</taxon>
        <taxon>Viridiplantae</taxon>
        <taxon>Streptophyta</taxon>
        <taxon>Embryophyta</taxon>
        <taxon>Tracheophyta</taxon>
        <taxon>Spermatophyta</taxon>
        <taxon>Magnoliopsida</taxon>
        <taxon>eudicotyledons</taxon>
        <taxon>Gunneridae</taxon>
        <taxon>Pentapetalae</taxon>
        <taxon>rosids</taxon>
        <taxon>fabids</taxon>
        <taxon>Fabales</taxon>
        <taxon>Fabaceae</taxon>
        <taxon>Cercidoideae</taxon>
        <taxon>Cercideae</taxon>
        <taxon>Bauhiniinae</taxon>
        <taxon>Bauhinia</taxon>
    </lineage>
</organism>
<dbReference type="EMBL" id="CM039429">
    <property type="protein sequence ID" value="KAI4349161.1"/>
    <property type="molecule type" value="Genomic_DNA"/>
</dbReference>
<accession>A0ACB9PL50</accession>